<dbReference type="SUPFAM" id="SSF118196">
    <property type="entry name" value="YaeB-like"/>
    <property type="match status" value="1"/>
</dbReference>
<dbReference type="VEuPathDB" id="CryptoDB:GNI_127160"/>
<evidence type="ECO:0000313" key="5">
    <source>
        <dbReference type="Proteomes" id="UP000019763"/>
    </source>
</evidence>
<dbReference type="eggNOG" id="KOG2942">
    <property type="taxonomic scope" value="Eukaryota"/>
</dbReference>
<dbReference type="GeneID" id="22914467"/>
<accession>A0A023B2D4</accession>
<dbReference type="AlphaFoldDB" id="A0A023B2D4"/>
<gene>
    <name evidence="4" type="ORF">GNI_127160</name>
</gene>
<comment type="similarity">
    <text evidence="2">Belongs to the tRNA methyltransferase O family.</text>
</comment>
<dbReference type="Gene3D" id="2.40.30.70">
    <property type="entry name" value="YaeB-like"/>
    <property type="match status" value="1"/>
</dbReference>
<dbReference type="Pfam" id="PF01980">
    <property type="entry name" value="TrmO_N"/>
    <property type="match status" value="1"/>
</dbReference>
<dbReference type="InterPro" id="IPR040372">
    <property type="entry name" value="YaeB-like"/>
</dbReference>
<dbReference type="Proteomes" id="UP000019763">
    <property type="component" value="Unassembled WGS sequence"/>
</dbReference>
<sequence length="306" mass="33909">MSIVGYVYDGSFYEKWGTPRQGLCSGEASYASIKLLETLGWVPNRGEAVLVLFLFHLNTSKGAIIGGQNFAKLNSQVTVPKLVEKRAVFATRTPHRPNPIGLSICFVVDVCPGALLVSNVDIVVGTPIVAIYPYQVGYHNLQNAHFPNWLTNVLDNVTPNFDVCVECLSTWTKANHTRNETDVQAKTNTDDQTSNESGSAISETLKLIYQTMKQDARSARSKTVHPNGTFCHTINGNLVVIYRYRGTDAVCILDVVDWNDRDHAIQIFGSADLADRIYQGRTSGRAPEVLDRIKTLPLRCRHNLTP</sequence>
<dbReference type="PANTHER" id="PTHR12818">
    <property type="entry name" value="TRNA (ADENINE(37)-N6)-METHYLTRANSFERASE"/>
    <property type="match status" value="1"/>
</dbReference>
<reference evidence="4" key="1">
    <citation type="submission" date="2013-12" db="EMBL/GenBank/DDBJ databases">
        <authorList>
            <person name="Omoto C.K."/>
            <person name="Sibley D."/>
            <person name="Venepally P."/>
            <person name="Hadjithomas M."/>
            <person name="Karamycheva S."/>
            <person name="Brunk B."/>
            <person name="Roos D."/>
            <person name="Caler E."/>
            <person name="Lorenzi H."/>
        </authorList>
    </citation>
    <scope>NUCLEOTIDE SEQUENCE</scope>
</reference>
<dbReference type="RefSeq" id="XP_011132046.1">
    <property type="nucleotide sequence ID" value="XM_011133744.1"/>
</dbReference>
<evidence type="ECO:0000256" key="2">
    <source>
        <dbReference type="ARBA" id="ARBA00033753"/>
    </source>
</evidence>
<dbReference type="PROSITE" id="PS51668">
    <property type="entry name" value="TSAA_2"/>
    <property type="match status" value="1"/>
</dbReference>
<evidence type="ECO:0000313" key="4">
    <source>
        <dbReference type="EMBL" id="EZG49372.1"/>
    </source>
</evidence>
<dbReference type="PANTHER" id="PTHR12818:SF0">
    <property type="entry name" value="TRNA (ADENINE(37)-N6)-METHYLTRANSFERASE"/>
    <property type="match status" value="1"/>
</dbReference>
<dbReference type="InterPro" id="IPR036413">
    <property type="entry name" value="YaeB-like_sf"/>
</dbReference>
<proteinExistence type="inferred from homology"/>
<dbReference type="EMBL" id="AFNH02000948">
    <property type="protein sequence ID" value="EZG49372.1"/>
    <property type="molecule type" value="Genomic_DNA"/>
</dbReference>
<protein>
    <submittedName>
        <fullName evidence="4">Bacterial YaeB-like protein</fullName>
    </submittedName>
</protein>
<keyword evidence="5" id="KW-1185">Reference proteome</keyword>
<evidence type="ECO:0000259" key="3">
    <source>
        <dbReference type="PROSITE" id="PS51668"/>
    </source>
</evidence>
<keyword evidence="1" id="KW-0949">S-adenosyl-L-methionine</keyword>
<evidence type="ECO:0000256" key="1">
    <source>
        <dbReference type="ARBA" id="ARBA00022691"/>
    </source>
</evidence>
<dbReference type="InterPro" id="IPR023370">
    <property type="entry name" value="TrmO-like_N"/>
</dbReference>
<dbReference type="OrthoDB" id="4882at2759"/>
<dbReference type="InterPro" id="IPR036414">
    <property type="entry name" value="YaeB_N_sf"/>
</dbReference>
<comment type="caution">
    <text evidence="4">The sequence shown here is derived from an EMBL/GenBank/DDBJ whole genome shotgun (WGS) entry which is preliminary data.</text>
</comment>
<feature type="domain" description="TsaA-like" evidence="3">
    <location>
        <begin position="1"/>
        <end position="143"/>
    </location>
</feature>
<organism evidence="4 5">
    <name type="scientific">Gregarina niphandrodes</name>
    <name type="common">Septate eugregarine</name>
    <dbReference type="NCBI Taxonomy" id="110365"/>
    <lineage>
        <taxon>Eukaryota</taxon>
        <taxon>Sar</taxon>
        <taxon>Alveolata</taxon>
        <taxon>Apicomplexa</taxon>
        <taxon>Conoidasida</taxon>
        <taxon>Gregarinasina</taxon>
        <taxon>Eugregarinorida</taxon>
        <taxon>Gregarinidae</taxon>
        <taxon>Gregarina</taxon>
    </lineage>
</organism>
<name>A0A023B2D4_GRENI</name>